<sequence length="163" mass="16724">MIDTTRPRMLSICAASALVIGLTPIAATPAISSGALVEVSTAVALTSGAVGSILPGLENALSTAVLDTPGAADAFDIVGLINAEIAAAQGFFNSLFSLPVTLYNDVTSVIDNLINLDFGMAFSVAITIPQDIINYVLGLPGLLVNTAFNMAFVLPGEYLFNFG</sequence>
<protein>
    <recommendedName>
        <fullName evidence="4">PE family protein</fullName>
    </recommendedName>
</protein>
<feature type="signal peptide" evidence="1">
    <location>
        <begin position="1"/>
        <end position="26"/>
    </location>
</feature>
<proteinExistence type="predicted"/>
<reference evidence="2 3" key="1">
    <citation type="submission" date="2023-12" db="EMBL/GenBank/DDBJ databases">
        <title>Description of new species of Mycobacterium terrae complex isolated from sewage at the Sao Paulo Zoological Park Foundation in Brazil.</title>
        <authorList>
            <person name="Romagnoli C.L."/>
            <person name="Conceicao E.C."/>
            <person name="Machado E."/>
            <person name="Barreto L.B.P.F."/>
            <person name="Sharma A."/>
            <person name="Silva N.M."/>
            <person name="Marques L.E."/>
            <person name="Juliana M.A."/>
            <person name="Lourenco M.C.S."/>
            <person name="Digiampietri L.A."/>
            <person name="Suffys P.N."/>
            <person name="Viana-Niero C."/>
        </authorList>
    </citation>
    <scope>NUCLEOTIDE SEQUENCE [LARGE SCALE GENOMIC DNA]</scope>
    <source>
        <strain evidence="2 3">MYC017</strain>
    </source>
</reference>
<gene>
    <name evidence="2" type="ORF">K5L39_13495</name>
</gene>
<comment type="caution">
    <text evidence="2">The sequence shown here is derived from an EMBL/GenBank/DDBJ whole genome shotgun (WGS) entry which is preliminary data.</text>
</comment>
<dbReference type="EMBL" id="JAYJJQ010000012">
    <property type="protein sequence ID" value="MEB3070200.1"/>
    <property type="molecule type" value="Genomic_DNA"/>
</dbReference>
<accession>A0ABU5YZW8</accession>
<evidence type="ECO:0000256" key="1">
    <source>
        <dbReference type="SAM" id="SignalP"/>
    </source>
</evidence>
<keyword evidence="3" id="KW-1185">Reference proteome</keyword>
<organism evidence="2 3">
    <name type="scientific">[Mycobacterium] vasticus</name>
    <dbReference type="NCBI Taxonomy" id="2875777"/>
    <lineage>
        <taxon>Bacteria</taxon>
        <taxon>Bacillati</taxon>
        <taxon>Actinomycetota</taxon>
        <taxon>Actinomycetes</taxon>
        <taxon>Mycobacteriales</taxon>
        <taxon>Mycobacteriaceae</taxon>
        <taxon>Mycolicibacter</taxon>
    </lineage>
</organism>
<dbReference type="RefSeq" id="WP_225398587.1">
    <property type="nucleotide sequence ID" value="NZ_JAYJJQ010000012.1"/>
</dbReference>
<evidence type="ECO:0000313" key="2">
    <source>
        <dbReference type="EMBL" id="MEB3070200.1"/>
    </source>
</evidence>
<keyword evidence="1" id="KW-0732">Signal</keyword>
<evidence type="ECO:0008006" key="4">
    <source>
        <dbReference type="Google" id="ProtNLM"/>
    </source>
</evidence>
<dbReference type="Proteomes" id="UP001299283">
    <property type="component" value="Unassembled WGS sequence"/>
</dbReference>
<evidence type="ECO:0000313" key="3">
    <source>
        <dbReference type="Proteomes" id="UP001299283"/>
    </source>
</evidence>
<name>A0ABU5YZW8_9MYCO</name>
<feature type="chain" id="PRO_5045372659" description="PE family protein" evidence="1">
    <location>
        <begin position="27"/>
        <end position="163"/>
    </location>
</feature>